<evidence type="ECO:0000256" key="3">
    <source>
        <dbReference type="ARBA" id="ARBA00022679"/>
    </source>
</evidence>
<dbReference type="SUPFAM" id="SSF55874">
    <property type="entry name" value="ATPase domain of HSP90 chaperone/DNA topoisomerase II/histidine kinase"/>
    <property type="match status" value="1"/>
</dbReference>
<dbReference type="Proteomes" id="UP000199315">
    <property type="component" value="Unassembled WGS sequence"/>
</dbReference>
<keyword evidence="5" id="KW-0812">Transmembrane</keyword>
<reference evidence="7 8" key="1">
    <citation type="submission" date="2016-09" db="EMBL/GenBank/DDBJ databases">
        <authorList>
            <person name="Capua I."/>
            <person name="De Benedictis P."/>
            <person name="Joannis T."/>
            <person name="Lombin L.H."/>
            <person name="Cattoli G."/>
        </authorList>
    </citation>
    <scope>NUCLEOTIDE SEQUENCE [LARGE SCALE GENOMIC DNA]</scope>
    <source>
        <strain evidence="7 8">GluBS11</strain>
    </source>
</reference>
<protein>
    <submittedName>
        <fullName evidence="7">Two-component system, sensor histidine kinase YesM</fullName>
    </submittedName>
</protein>
<feature type="transmembrane region" description="Helical" evidence="5">
    <location>
        <begin position="24"/>
        <end position="46"/>
    </location>
</feature>
<dbReference type="PANTHER" id="PTHR34220:SF7">
    <property type="entry name" value="SENSOR HISTIDINE KINASE YPDA"/>
    <property type="match status" value="1"/>
</dbReference>
<evidence type="ECO:0000256" key="4">
    <source>
        <dbReference type="ARBA" id="ARBA00022777"/>
    </source>
</evidence>
<dbReference type="Pfam" id="PF00672">
    <property type="entry name" value="HAMP"/>
    <property type="match status" value="1"/>
</dbReference>
<dbReference type="InterPro" id="IPR036890">
    <property type="entry name" value="HATPase_C_sf"/>
</dbReference>
<dbReference type="InterPro" id="IPR050640">
    <property type="entry name" value="Bact_2-comp_sensor_kinase"/>
</dbReference>
<dbReference type="Gene3D" id="3.30.565.10">
    <property type="entry name" value="Histidine kinase-like ATPase, C-terminal domain"/>
    <property type="match status" value="1"/>
</dbReference>
<dbReference type="OrthoDB" id="759642at2"/>
<dbReference type="GO" id="GO:0000155">
    <property type="term" value="F:phosphorelay sensor kinase activity"/>
    <property type="evidence" value="ECO:0007669"/>
    <property type="project" value="InterPro"/>
</dbReference>
<name>A0A1D3TSV9_9FIRM</name>
<dbReference type="Pfam" id="PF02518">
    <property type="entry name" value="HATPase_c"/>
    <property type="match status" value="1"/>
</dbReference>
<accession>A0A1D3TSV9</accession>
<dbReference type="InterPro" id="IPR003594">
    <property type="entry name" value="HATPase_dom"/>
</dbReference>
<dbReference type="GO" id="GO:0016020">
    <property type="term" value="C:membrane"/>
    <property type="evidence" value="ECO:0007669"/>
    <property type="project" value="UniProtKB-SubCell"/>
</dbReference>
<dbReference type="InterPro" id="IPR010559">
    <property type="entry name" value="Sig_transdc_His_kin_internal"/>
</dbReference>
<comment type="subcellular location">
    <subcellularLocation>
        <location evidence="1">Membrane</location>
    </subcellularLocation>
</comment>
<evidence type="ECO:0000256" key="1">
    <source>
        <dbReference type="ARBA" id="ARBA00004370"/>
    </source>
</evidence>
<evidence type="ECO:0000259" key="6">
    <source>
        <dbReference type="PROSITE" id="PS50885"/>
    </source>
</evidence>
<dbReference type="SMART" id="SM00304">
    <property type="entry name" value="HAMP"/>
    <property type="match status" value="1"/>
</dbReference>
<evidence type="ECO:0000313" key="8">
    <source>
        <dbReference type="Proteomes" id="UP000199315"/>
    </source>
</evidence>
<dbReference type="PROSITE" id="PS50885">
    <property type="entry name" value="HAMP"/>
    <property type="match status" value="1"/>
</dbReference>
<sequence>MDFGDLYIVSLIPENQFMMDINKYIPFVILILILALCLMSLVGYVINQWVILPLNRLNSAINALKSGDLDTKIQADGVCEEYEGVNNAFNEMVHEIKSLKIDVYEEKIVRQRIHTQYLKLQITPHFLINCLSMVYQLAEINRTDLVQLMLKNLSNYLRYTISSGQTVTLEQELTHIDNYIALSKIRYPDSISFHSEISPETLQAKVIPLLLQSFVENTIKYEVVLGKVIEIHINTSMIQKENNAFISITIWDTGCGFDKELLDRLQNIDQYLHEESTKHIGISNVLQRAYLQFDPENCDFHFSNRPEGGARIDIVLPFIPCVIKEETF</sequence>
<keyword evidence="5" id="KW-1133">Transmembrane helix</keyword>
<dbReference type="PANTHER" id="PTHR34220">
    <property type="entry name" value="SENSOR HISTIDINE KINASE YPDA"/>
    <property type="match status" value="1"/>
</dbReference>
<keyword evidence="4 7" id="KW-0418">Kinase</keyword>
<dbReference type="Gene3D" id="6.10.340.10">
    <property type="match status" value="1"/>
</dbReference>
<evidence type="ECO:0000256" key="5">
    <source>
        <dbReference type="SAM" id="Phobius"/>
    </source>
</evidence>
<feature type="domain" description="HAMP" evidence="6">
    <location>
        <begin position="48"/>
        <end position="101"/>
    </location>
</feature>
<keyword evidence="5" id="KW-0472">Membrane</keyword>
<dbReference type="Pfam" id="PF06580">
    <property type="entry name" value="His_kinase"/>
    <property type="match status" value="1"/>
</dbReference>
<keyword evidence="3" id="KW-0808">Transferase</keyword>
<dbReference type="CDD" id="cd06225">
    <property type="entry name" value="HAMP"/>
    <property type="match status" value="1"/>
</dbReference>
<proteinExistence type="predicted"/>
<dbReference type="RefSeq" id="WP_091232626.1">
    <property type="nucleotide sequence ID" value="NZ_FMKA01000007.1"/>
</dbReference>
<evidence type="ECO:0000313" key="7">
    <source>
        <dbReference type="EMBL" id="SCP96989.1"/>
    </source>
</evidence>
<evidence type="ECO:0000256" key="2">
    <source>
        <dbReference type="ARBA" id="ARBA00022553"/>
    </source>
</evidence>
<gene>
    <name evidence="7" type="ORF">SAMN05421730_100791</name>
</gene>
<dbReference type="InterPro" id="IPR003660">
    <property type="entry name" value="HAMP_dom"/>
</dbReference>
<organism evidence="7 8">
    <name type="scientific">Anaerobium acetethylicum</name>
    <dbReference type="NCBI Taxonomy" id="1619234"/>
    <lineage>
        <taxon>Bacteria</taxon>
        <taxon>Bacillati</taxon>
        <taxon>Bacillota</taxon>
        <taxon>Clostridia</taxon>
        <taxon>Lachnospirales</taxon>
        <taxon>Lachnospiraceae</taxon>
        <taxon>Anaerobium</taxon>
    </lineage>
</organism>
<dbReference type="STRING" id="1619234.SAMN05421730_100791"/>
<dbReference type="AlphaFoldDB" id="A0A1D3TSV9"/>
<keyword evidence="8" id="KW-1185">Reference proteome</keyword>
<keyword evidence="2" id="KW-0597">Phosphoprotein</keyword>
<dbReference type="EMBL" id="FMKA01000007">
    <property type="protein sequence ID" value="SCP96989.1"/>
    <property type="molecule type" value="Genomic_DNA"/>
</dbReference>